<proteinExistence type="predicted"/>
<dbReference type="AlphaFoldDB" id="A0A9D4E8K0"/>
<gene>
    <name evidence="1" type="ORF">DPMN_176545</name>
</gene>
<reference evidence="1" key="1">
    <citation type="journal article" date="2019" name="bioRxiv">
        <title>The Genome of the Zebra Mussel, Dreissena polymorpha: A Resource for Invasive Species Research.</title>
        <authorList>
            <person name="McCartney M.A."/>
            <person name="Auch B."/>
            <person name="Kono T."/>
            <person name="Mallez S."/>
            <person name="Zhang Y."/>
            <person name="Obille A."/>
            <person name="Becker A."/>
            <person name="Abrahante J.E."/>
            <person name="Garbe J."/>
            <person name="Badalamenti J.P."/>
            <person name="Herman A."/>
            <person name="Mangelson H."/>
            <person name="Liachko I."/>
            <person name="Sullivan S."/>
            <person name="Sone E.D."/>
            <person name="Koren S."/>
            <person name="Silverstein K.A.T."/>
            <person name="Beckman K.B."/>
            <person name="Gohl D.M."/>
        </authorList>
    </citation>
    <scope>NUCLEOTIDE SEQUENCE</scope>
    <source>
        <strain evidence="1">Duluth1</strain>
        <tissue evidence="1">Whole animal</tissue>
    </source>
</reference>
<sequence length="84" mass="9479">MVDKAIHNLTITIKDASTICRNAETFRLTRKRNPPAINVTIELKFSGKPAKVIDLDLVLAFRLSLDKTKRYKDSILNCPIHAVC</sequence>
<reference evidence="1" key="2">
    <citation type="submission" date="2020-11" db="EMBL/GenBank/DDBJ databases">
        <authorList>
            <person name="McCartney M.A."/>
            <person name="Auch B."/>
            <person name="Kono T."/>
            <person name="Mallez S."/>
            <person name="Becker A."/>
            <person name="Gohl D.M."/>
            <person name="Silverstein K.A.T."/>
            <person name="Koren S."/>
            <person name="Bechman K.B."/>
            <person name="Herman A."/>
            <person name="Abrahante J.E."/>
            <person name="Garbe J."/>
        </authorList>
    </citation>
    <scope>NUCLEOTIDE SEQUENCE</scope>
    <source>
        <strain evidence="1">Duluth1</strain>
        <tissue evidence="1">Whole animal</tissue>
    </source>
</reference>
<dbReference type="EMBL" id="JAIWYP010000009">
    <property type="protein sequence ID" value="KAH3775148.1"/>
    <property type="molecule type" value="Genomic_DNA"/>
</dbReference>
<organism evidence="1 2">
    <name type="scientific">Dreissena polymorpha</name>
    <name type="common">Zebra mussel</name>
    <name type="synonym">Mytilus polymorpha</name>
    <dbReference type="NCBI Taxonomy" id="45954"/>
    <lineage>
        <taxon>Eukaryota</taxon>
        <taxon>Metazoa</taxon>
        <taxon>Spiralia</taxon>
        <taxon>Lophotrochozoa</taxon>
        <taxon>Mollusca</taxon>
        <taxon>Bivalvia</taxon>
        <taxon>Autobranchia</taxon>
        <taxon>Heteroconchia</taxon>
        <taxon>Euheterodonta</taxon>
        <taxon>Imparidentia</taxon>
        <taxon>Neoheterodontei</taxon>
        <taxon>Myida</taxon>
        <taxon>Dreissenoidea</taxon>
        <taxon>Dreissenidae</taxon>
        <taxon>Dreissena</taxon>
    </lineage>
</organism>
<name>A0A9D4E8K0_DREPO</name>
<accession>A0A9D4E8K0</accession>
<protein>
    <submittedName>
        <fullName evidence="1">Uncharacterized protein</fullName>
    </submittedName>
</protein>
<evidence type="ECO:0000313" key="1">
    <source>
        <dbReference type="EMBL" id="KAH3775148.1"/>
    </source>
</evidence>
<keyword evidence="2" id="KW-1185">Reference proteome</keyword>
<comment type="caution">
    <text evidence="1">The sequence shown here is derived from an EMBL/GenBank/DDBJ whole genome shotgun (WGS) entry which is preliminary data.</text>
</comment>
<dbReference type="Proteomes" id="UP000828390">
    <property type="component" value="Unassembled WGS sequence"/>
</dbReference>
<evidence type="ECO:0000313" key="2">
    <source>
        <dbReference type="Proteomes" id="UP000828390"/>
    </source>
</evidence>